<dbReference type="Proteomes" id="UP000784294">
    <property type="component" value="Unassembled WGS sequence"/>
</dbReference>
<organism evidence="2 3">
    <name type="scientific">Protopolystoma xenopodis</name>
    <dbReference type="NCBI Taxonomy" id="117903"/>
    <lineage>
        <taxon>Eukaryota</taxon>
        <taxon>Metazoa</taxon>
        <taxon>Spiralia</taxon>
        <taxon>Lophotrochozoa</taxon>
        <taxon>Platyhelminthes</taxon>
        <taxon>Monogenea</taxon>
        <taxon>Polyopisthocotylea</taxon>
        <taxon>Polystomatidea</taxon>
        <taxon>Polystomatidae</taxon>
        <taxon>Protopolystoma</taxon>
    </lineage>
</organism>
<comment type="caution">
    <text evidence="2">The sequence shown here is derived from an EMBL/GenBank/DDBJ whole genome shotgun (WGS) entry which is preliminary data.</text>
</comment>
<sequence length="132" mass="14704">MLTCTTRRPVAWAIRQKHTGPLFTTSWVRSPDLLLSVISHLATKSVWEKSCQSYLVVGAEIDRSGGFITWASEDAIPALQTEAGRTRAGFRSPGHWRPKRRDGKGQIESSARLAKGHTGLKWTDAPNDRHEP</sequence>
<name>A0A3S5AAR8_9PLAT</name>
<proteinExistence type="predicted"/>
<gene>
    <name evidence="2" type="ORF">PXEA_LOCUS17744</name>
</gene>
<evidence type="ECO:0000313" key="2">
    <source>
        <dbReference type="EMBL" id="VEL24304.1"/>
    </source>
</evidence>
<feature type="region of interest" description="Disordered" evidence="1">
    <location>
        <begin position="82"/>
        <end position="132"/>
    </location>
</feature>
<accession>A0A3S5AAR8</accession>
<dbReference type="AlphaFoldDB" id="A0A3S5AAR8"/>
<protein>
    <submittedName>
        <fullName evidence="2">Uncharacterized protein</fullName>
    </submittedName>
</protein>
<dbReference type="EMBL" id="CAAALY010067027">
    <property type="protein sequence ID" value="VEL24304.1"/>
    <property type="molecule type" value="Genomic_DNA"/>
</dbReference>
<evidence type="ECO:0000313" key="3">
    <source>
        <dbReference type="Proteomes" id="UP000784294"/>
    </source>
</evidence>
<keyword evidence="3" id="KW-1185">Reference proteome</keyword>
<reference evidence="2" key="1">
    <citation type="submission" date="2018-11" db="EMBL/GenBank/DDBJ databases">
        <authorList>
            <consortium name="Pathogen Informatics"/>
        </authorList>
    </citation>
    <scope>NUCLEOTIDE SEQUENCE</scope>
</reference>
<evidence type="ECO:0000256" key="1">
    <source>
        <dbReference type="SAM" id="MobiDB-lite"/>
    </source>
</evidence>